<feature type="compositionally biased region" description="Acidic residues" evidence="5">
    <location>
        <begin position="143"/>
        <end position="157"/>
    </location>
</feature>
<evidence type="ECO:0000256" key="4">
    <source>
        <dbReference type="ARBA" id="ARBA00023136"/>
    </source>
</evidence>
<dbReference type="InterPro" id="IPR001054">
    <property type="entry name" value="A/G_cyclase"/>
</dbReference>
<evidence type="ECO:0000256" key="2">
    <source>
        <dbReference type="ARBA" id="ARBA00022692"/>
    </source>
</evidence>
<dbReference type="EMBL" id="CDMZ01000463">
    <property type="protein sequence ID" value="CEM14863.1"/>
    <property type="molecule type" value="Genomic_DNA"/>
</dbReference>
<feature type="region of interest" description="Disordered" evidence="5">
    <location>
        <begin position="118"/>
        <end position="163"/>
    </location>
</feature>
<dbReference type="Gene3D" id="3.30.70.1230">
    <property type="entry name" value="Nucleotide cyclase"/>
    <property type="match status" value="1"/>
</dbReference>
<proteinExistence type="predicted"/>
<keyword evidence="4 6" id="KW-0472">Membrane</keyword>
<dbReference type="SUPFAM" id="SSF55073">
    <property type="entry name" value="Nucleotide cyclase"/>
    <property type="match status" value="1"/>
</dbReference>
<dbReference type="GO" id="GO:0035556">
    <property type="term" value="P:intracellular signal transduction"/>
    <property type="evidence" value="ECO:0007669"/>
    <property type="project" value="InterPro"/>
</dbReference>
<feature type="transmembrane region" description="Helical" evidence="6">
    <location>
        <begin position="6"/>
        <end position="25"/>
    </location>
</feature>
<dbReference type="GO" id="GO:0009190">
    <property type="term" value="P:cyclic nucleotide biosynthetic process"/>
    <property type="evidence" value="ECO:0007669"/>
    <property type="project" value="InterPro"/>
</dbReference>
<dbReference type="Pfam" id="PF00211">
    <property type="entry name" value="Guanylate_cyc"/>
    <property type="match status" value="1"/>
</dbReference>
<dbReference type="GO" id="GO:0016020">
    <property type="term" value="C:membrane"/>
    <property type="evidence" value="ECO:0007669"/>
    <property type="project" value="UniProtKB-SubCell"/>
</dbReference>
<dbReference type="VEuPathDB" id="CryptoDB:Cvel_3502"/>
<evidence type="ECO:0000259" key="7">
    <source>
        <dbReference type="PROSITE" id="PS50125"/>
    </source>
</evidence>
<accession>A0A0G4FMQ5</accession>
<evidence type="ECO:0000256" key="5">
    <source>
        <dbReference type="SAM" id="MobiDB-lite"/>
    </source>
</evidence>
<dbReference type="CDD" id="cd07302">
    <property type="entry name" value="CHD"/>
    <property type="match status" value="1"/>
</dbReference>
<reference evidence="8" key="1">
    <citation type="submission" date="2014-11" db="EMBL/GenBank/DDBJ databases">
        <authorList>
            <person name="Otto D Thomas"/>
            <person name="Naeem Raeece"/>
        </authorList>
    </citation>
    <scope>NUCLEOTIDE SEQUENCE</scope>
</reference>
<dbReference type="GO" id="GO:0005216">
    <property type="term" value="F:monoatomic ion channel activity"/>
    <property type="evidence" value="ECO:0007669"/>
    <property type="project" value="InterPro"/>
</dbReference>
<dbReference type="Gene3D" id="1.20.120.350">
    <property type="entry name" value="Voltage-gated potassium channels. Chain C"/>
    <property type="match status" value="1"/>
</dbReference>
<dbReference type="InterPro" id="IPR005821">
    <property type="entry name" value="Ion_trans_dom"/>
</dbReference>
<comment type="subcellular location">
    <subcellularLocation>
        <location evidence="1">Membrane</location>
        <topology evidence="1">Multi-pass membrane protein</topology>
    </subcellularLocation>
</comment>
<evidence type="ECO:0000313" key="8">
    <source>
        <dbReference type="EMBL" id="CEM14863.1"/>
    </source>
</evidence>
<name>A0A0G4FMQ5_9ALVE</name>
<dbReference type="PhylomeDB" id="A0A0G4FMQ5"/>
<protein>
    <recommendedName>
        <fullName evidence="7">Guanylate cyclase domain-containing protein</fullName>
    </recommendedName>
</protein>
<evidence type="ECO:0000256" key="1">
    <source>
        <dbReference type="ARBA" id="ARBA00004141"/>
    </source>
</evidence>
<keyword evidence="2 6" id="KW-0812">Transmembrane</keyword>
<dbReference type="InterPro" id="IPR029787">
    <property type="entry name" value="Nucleotide_cyclase"/>
</dbReference>
<evidence type="ECO:0000256" key="6">
    <source>
        <dbReference type="SAM" id="Phobius"/>
    </source>
</evidence>
<gene>
    <name evidence="8" type="ORF">Cvel_3502</name>
</gene>
<dbReference type="PANTHER" id="PTHR43336">
    <property type="entry name" value="OXYGEN SENSOR HISTIDINE KINASE RESPONSE REGULATOR DEVS/DOSS"/>
    <property type="match status" value="1"/>
</dbReference>
<sequence>MQSADIYFNIVNIVALFFFSLEIVLSSIGKEDYFGKFFFWLDVISTASLIFDITWVWDPIQSSFSGGSAATDTSQIARAGRAGRAGSRAGRVIRIVRVVRLIRIAKLYKHAVETTERERHDTVLPGELLDTPDEEGPAHSPPDVEEEKEENAEEGMEPESRVGKKLSELTTRRVIILVLVMLLAIPLLDETQWVDNPPVGQYGILNIAEFAEAYGQATTSGVSSFQVDAAVYKQGYDFSILTFLQYHVQGNPQGLNNYLIYIRMPYSLSLSEDAIREYATRNNMITDAIVNLKSEDLLDPGVVVNPAGTVPGDLRTAEKSTVEFEVCEDFIPPTEQCSNSAQRPILAVFTLRYEVVMGAALNIAKTVFICLVLALGALFFSKDANELVLNPIERMIAKVEKIRQNPMVAAKLGEKEAEEAEKDPEEPKSGVARYSRAVTENITRYRFNKNKNNKKKKGPDPYETLILEKTIIKIGGLLALGFGEAGGEIIANNMKNSDGGLNAMVAGRKIQAIFGFCDIRQFTDATEVLRENVMMFVNQIAEIVHSIVDTFSGAANKNIGDAFLLVWRFPEKDRNMEVKEQTEDAAIKAKLADMSVMAFLKIMAAINRSSVLAQYRTNKALCNRIPNYKVKMGFGLHVGWAIEGAIGSKFKVDASYLSPNVNMASRFSVYSMFDSDPDLIEMREHVTEKFMSTFRKGYALYEAGEWQQARDVLEKAKKMLEEEDGPSCTLLDYMETFQFQAPGAWEGFRALTEK</sequence>
<feature type="domain" description="Guanylate cyclase" evidence="7">
    <location>
        <begin position="513"/>
        <end position="668"/>
    </location>
</feature>
<dbReference type="PROSITE" id="PS50125">
    <property type="entry name" value="GUANYLATE_CYCLASE_2"/>
    <property type="match status" value="1"/>
</dbReference>
<dbReference type="PANTHER" id="PTHR43336:SF3">
    <property type="entry name" value="GUANYLATE CYCLASE DOMAIN-CONTAINING PROTEIN"/>
    <property type="match status" value="1"/>
</dbReference>
<dbReference type="AlphaFoldDB" id="A0A0G4FMQ5"/>
<evidence type="ECO:0000256" key="3">
    <source>
        <dbReference type="ARBA" id="ARBA00022989"/>
    </source>
</evidence>
<dbReference type="Pfam" id="PF00520">
    <property type="entry name" value="Ion_trans"/>
    <property type="match status" value="1"/>
</dbReference>
<organism evidence="8">
    <name type="scientific">Chromera velia CCMP2878</name>
    <dbReference type="NCBI Taxonomy" id="1169474"/>
    <lineage>
        <taxon>Eukaryota</taxon>
        <taxon>Sar</taxon>
        <taxon>Alveolata</taxon>
        <taxon>Colpodellida</taxon>
        <taxon>Chromeraceae</taxon>
        <taxon>Chromera</taxon>
    </lineage>
</organism>
<dbReference type="InterPro" id="IPR027359">
    <property type="entry name" value="Volt_channel_dom_sf"/>
</dbReference>
<keyword evidence="3 6" id="KW-1133">Transmembrane helix</keyword>